<keyword evidence="1" id="KW-1133">Transmembrane helix</keyword>
<dbReference type="PANTHER" id="PTHR12286">
    <property type="entry name" value="SACCHAROPINE DEHYDROGENASE-LIKE OXIDOREDUCTASE"/>
    <property type="match status" value="1"/>
</dbReference>
<reference evidence="3 4" key="1">
    <citation type="submission" date="2023-01" db="EMBL/GenBank/DDBJ databases">
        <title>Psychrosphaera sp. nov., isolated from marine algae.</title>
        <authorList>
            <person name="Bayburt H."/>
            <person name="Choi B.J."/>
            <person name="Kim J.M."/>
            <person name="Choi D.G."/>
            <person name="Jeon C.O."/>
        </authorList>
    </citation>
    <scope>NUCLEOTIDE SEQUENCE [LARGE SCALE GENOMIC DNA]</scope>
    <source>
        <strain evidence="3 4">G1-22</strain>
    </source>
</reference>
<dbReference type="EMBL" id="JAQOMS010000002">
    <property type="protein sequence ID" value="MDC2890800.1"/>
    <property type="molecule type" value="Genomic_DNA"/>
</dbReference>
<dbReference type="InterPro" id="IPR051276">
    <property type="entry name" value="Saccharopine_DH-like_oxidrdct"/>
</dbReference>
<evidence type="ECO:0000256" key="1">
    <source>
        <dbReference type="SAM" id="Phobius"/>
    </source>
</evidence>
<keyword evidence="4" id="KW-1185">Reference proteome</keyword>
<dbReference type="Pfam" id="PF03435">
    <property type="entry name" value="Sacchrp_dh_NADP"/>
    <property type="match status" value="1"/>
</dbReference>
<evidence type="ECO:0000313" key="3">
    <source>
        <dbReference type="EMBL" id="MDC2890800.1"/>
    </source>
</evidence>
<sequence>MKYDLVIWGATSFVGQLVAERMVNKYGEHLKGRIAFAGRDIKKLRALKTKLKYNADLLVGDAGDESFIFDLVKQTKLVISTVGPYALYGENLVRACAELGRDYCDLTGEPQWIRHMLEKYEAVAKANKARIIHCCGFDSVPSDMGVYYLQSKCLKLFKEPCTEIRYQFRKSKGGISGGTYASLLNAIESIKANKADARKFKTPYALILDQPEGLPFQKSVSGIALNRPGKGFLAPFVMASINTKVVHRTHYLMQFKWGKSFLYDESMFMGTGIKGLIKSTMTTFGLAGFMLMASFGPTRQILKSFMLPKLRRRAKRRCH</sequence>
<comment type="caution">
    <text evidence="3">The sequence shown here is derived from an EMBL/GenBank/DDBJ whole genome shotgun (WGS) entry which is preliminary data.</text>
</comment>
<evidence type="ECO:0000313" key="4">
    <source>
        <dbReference type="Proteomes" id="UP001528411"/>
    </source>
</evidence>
<dbReference type="InterPro" id="IPR036291">
    <property type="entry name" value="NAD(P)-bd_dom_sf"/>
</dbReference>
<dbReference type="Proteomes" id="UP001528411">
    <property type="component" value="Unassembled WGS sequence"/>
</dbReference>
<dbReference type="SUPFAM" id="SSF51735">
    <property type="entry name" value="NAD(P)-binding Rossmann-fold domains"/>
    <property type="match status" value="1"/>
</dbReference>
<protein>
    <submittedName>
        <fullName evidence="3">Saccharopine dehydrogenase NADP-binding domain-containing protein</fullName>
    </submittedName>
</protein>
<evidence type="ECO:0000259" key="2">
    <source>
        <dbReference type="Pfam" id="PF03435"/>
    </source>
</evidence>
<accession>A0ABT5FHX5</accession>
<proteinExistence type="predicted"/>
<name>A0ABT5FHX5_9GAMM</name>
<gene>
    <name evidence="3" type="ORF">PN838_21210</name>
</gene>
<keyword evidence="1" id="KW-0812">Transmembrane</keyword>
<feature type="domain" description="Saccharopine dehydrogenase NADP binding" evidence="2">
    <location>
        <begin position="6"/>
        <end position="129"/>
    </location>
</feature>
<dbReference type="RefSeq" id="WP_272181892.1">
    <property type="nucleotide sequence ID" value="NZ_JAQOMS010000002.1"/>
</dbReference>
<feature type="transmembrane region" description="Helical" evidence="1">
    <location>
        <begin position="284"/>
        <end position="302"/>
    </location>
</feature>
<keyword evidence="1" id="KW-0472">Membrane</keyword>
<dbReference type="Gene3D" id="3.40.50.720">
    <property type="entry name" value="NAD(P)-binding Rossmann-like Domain"/>
    <property type="match status" value="1"/>
</dbReference>
<dbReference type="InterPro" id="IPR005097">
    <property type="entry name" value="Sacchrp_dh_NADP-bd"/>
</dbReference>
<organism evidence="3 4">
    <name type="scientific">Psychrosphaera algicola</name>
    <dbReference type="NCBI Taxonomy" id="3023714"/>
    <lineage>
        <taxon>Bacteria</taxon>
        <taxon>Pseudomonadati</taxon>
        <taxon>Pseudomonadota</taxon>
        <taxon>Gammaproteobacteria</taxon>
        <taxon>Alteromonadales</taxon>
        <taxon>Pseudoalteromonadaceae</taxon>
        <taxon>Psychrosphaera</taxon>
    </lineage>
</organism>
<dbReference type="PANTHER" id="PTHR12286:SF5">
    <property type="entry name" value="SACCHAROPINE DEHYDROGENASE-LIKE OXIDOREDUCTASE"/>
    <property type="match status" value="1"/>
</dbReference>